<gene>
    <name evidence="7" type="ORF">YC6258_01485</name>
</gene>
<name>A0A0C5VJF2_9GAMM</name>
<dbReference type="InterPro" id="IPR018313">
    <property type="entry name" value="SBP_3_CS"/>
</dbReference>
<dbReference type="GO" id="GO:0030313">
    <property type="term" value="C:cell envelope"/>
    <property type="evidence" value="ECO:0007669"/>
    <property type="project" value="UniProtKB-SubCell"/>
</dbReference>
<feature type="domain" description="Solute-binding protein family 3/N-terminal" evidence="6">
    <location>
        <begin position="23"/>
        <end position="247"/>
    </location>
</feature>
<comment type="similarity">
    <text evidence="2 4">Belongs to the bacterial solute-binding protein 3 family.</text>
</comment>
<dbReference type="InterPro" id="IPR001638">
    <property type="entry name" value="Solute-binding_3/MltF_N"/>
</dbReference>
<reference evidence="7 8" key="1">
    <citation type="submission" date="2014-01" db="EMBL/GenBank/DDBJ databases">
        <title>Full genme sequencing of cellulolytic bacterium Gynuella sunshinyii YC6258T gen. nov., sp. nov.</title>
        <authorList>
            <person name="Khan H."/>
            <person name="Chung E.J."/>
            <person name="Chung Y.R."/>
        </authorList>
    </citation>
    <scope>NUCLEOTIDE SEQUENCE [LARGE SCALE GENOMIC DNA]</scope>
    <source>
        <strain evidence="7 8">YC6258</strain>
    </source>
</reference>
<protein>
    <submittedName>
        <fullName evidence="7">ABC-type amino acid transport/signal transduction system, periplasmic component/domain</fullName>
    </submittedName>
</protein>
<evidence type="ECO:0000313" key="8">
    <source>
        <dbReference type="Proteomes" id="UP000032266"/>
    </source>
</evidence>
<evidence type="ECO:0000256" key="2">
    <source>
        <dbReference type="ARBA" id="ARBA00010333"/>
    </source>
</evidence>
<dbReference type="PANTHER" id="PTHR35936">
    <property type="entry name" value="MEMBRANE-BOUND LYTIC MUREIN TRANSGLYCOSYLASE F"/>
    <property type="match status" value="1"/>
</dbReference>
<dbReference type="Pfam" id="PF00497">
    <property type="entry name" value="SBP_bac_3"/>
    <property type="match status" value="1"/>
</dbReference>
<comment type="subcellular location">
    <subcellularLocation>
        <location evidence="1">Cell envelope</location>
    </subcellularLocation>
</comment>
<organism evidence="7 8">
    <name type="scientific">Gynuella sunshinyii YC6258</name>
    <dbReference type="NCBI Taxonomy" id="1445510"/>
    <lineage>
        <taxon>Bacteria</taxon>
        <taxon>Pseudomonadati</taxon>
        <taxon>Pseudomonadota</taxon>
        <taxon>Gammaproteobacteria</taxon>
        <taxon>Oceanospirillales</taxon>
        <taxon>Saccharospirillaceae</taxon>
        <taxon>Gynuella</taxon>
    </lineage>
</organism>
<dbReference type="Gene3D" id="3.40.190.10">
    <property type="entry name" value="Periplasmic binding protein-like II"/>
    <property type="match status" value="2"/>
</dbReference>
<dbReference type="SUPFAM" id="SSF53850">
    <property type="entry name" value="Periplasmic binding protein-like II"/>
    <property type="match status" value="1"/>
</dbReference>
<sequence length="250" mass="27671">MKKILLTLSALLAMASYSHAEETIRIAVDVPYEPFEYKAPDGSLTGFEIELGNAVCAEMKVKCEWVIQAWDGIIPGLLAYKYDAILSSMSITPERAQKVAFTNAYYNTPTGWFAKKGSHFDPNDKVAVKGKKIGAQRGTTQDEFATDNLKDADVVRYGTADELVIDLYNGRLDAVILDYPVGETTVLGGDKGSEYELIGKPFQLGEGVAVALRPSDKELVEKFNKALDVVKNNGVYDEIRKKYFSYDIKI</sequence>
<feature type="signal peptide" evidence="5">
    <location>
        <begin position="1"/>
        <end position="20"/>
    </location>
</feature>
<feature type="chain" id="PRO_5002183738" evidence="5">
    <location>
        <begin position="21"/>
        <end position="250"/>
    </location>
</feature>
<dbReference type="PATRIC" id="fig|1445510.3.peg.1452"/>
<dbReference type="PROSITE" id="PS01039">
    <property type="entry name" value="SBP_BACTERIAL_3"/>
    <property type="match status" value="1"/>
</dbReference>
<evidence type="ECO:0000256" key="3">
    <source>
        <dbReference type="ARBA" id="ARBA00022729"/>
    </source>
</evidence>
<proteinExistence type="inferred from homology"/>
<dbReference type="KEGG" id="gsn:YC6258_01485"/>
<dbReference type="STRING" id="1445510.YC6258_01485"/>
<evidence type="ECO:0000313" key="7">
    <source>
        <dbReference type="EMBL" id="AJQ93533.1"/>
    </source>
</evidence>
<dbReference type="SMART" id="SM00062">
    <property type="entry name" value="PBPb"/>
    <property type="match status" value="1"/>
</dbReference>
<keyword evidence="8" id="KW-1185">Reference proteome</keyword>
<dbReference type="Proteomes" id="UP000032266">
    <property type="component" value="Chromosome"/>
</dbReference>
<dbReference type="AlphaFoldDB" id="A0A0C5VJF2"/>
<accession>A0A0C5VJF2</accession>
<dbReference type="OrthoDB" id="9768183at2"/>
<dbReference type="PANTHER" id="PTHR35936:SF17">
    <property type="entry name" value="ARGININE-BINDING EXTRACELLULAR PROTEIN ARTP"/>
    <property type="match status" value="1"/>
</dbReference>
<dbReference type="EMBL" id="CP007142">
    <property type="protein sequence ID" value="AJQ93533.1"/>
    <property type="molecule type" value="Genomic_DNA"/>
</dbReference>
<evidence type="ECO:0000256" key="1">
    <source>
        <dbReference type="ARBA" id="ARBA00004196"/>
    </source>
</evidence>
<evidence type="ECO:0000256" key="4">
    <source>
        <dbReference type="RuleBase" id="RU003744"/>
    </source>
</evidence>
<dbReference type="HOGENOM" id="CLU_019602_18_0_6"/>
<keyword evidence="3 5" id="KW-0732">Signal</keyword>
<evidence type="ECO:0000259" key="6">
    <source>
        <dbReference type="SMART" id="SM00062"/>
    </source>
</evidence>
<dbReference type="RefSeq" id="WP_044616290.1">
    <property type="nucleotide sequence ID" value="NZ_CP007142.1"/>
</dbReference>
<evidence type="ECO:0000256" key="5">
    <source>
        <dbReference type="SAM" id="SignalP"/>
    </source>
</evidence>